<keyword evidence="2" id="KW-1185">Reference proteome</keyword>
<gene>
    <name evidence="1" type="ORF">GCM10010411_56580</name>
</gene>
<accession>A0ABN3Q3I1</accession>
<evidence type="ECO:0000313" key="1">
    <source>
        <dbReference type="EMBL" id="GAA2614344.1"/>
    </source>
</evidence>
<comment type="caution">
    <text evidence="1">The sequence shown here is derived from an EMBL/GenBank/DDBJ whole genome shotgun (WGS) entry which is preliminary data.</text>
</comment>
<name>A0ABN3Q3I1_9ACTN</name>
<protein>
    <submittedName>
        <fullName evidence="1">Uncharacterized protein</fullName>
    </submittedName>
</protein>
<proteinExistence type="predicted"/>
<sequence length="91" mass="10028">MPQTALEALVTTIVIALRPRPVLPSSPSSPVVPVPDVEWDDFRGLHIAHCARCTDTYTSPLLHRADWWADSHRCDLELVALLDQTTSGRAA</sequence>
<evidence type="ECO:0000313" key="2">
    <source>
        <dbReference type="Proteomes" id="UP001501509"/>
    </source>
</evidence>
<dbReference type="EMBL" id="BAAATD010000008">
    <property type="protein sequence ID" value="GAA2614344.1"/>
    <property type="molecule type" value="Genomic_DNA"/>
</dbReference>
<reference evidence="1 2" key="1">
    <citation type="journal article" date="2019" name="Int. J. Syst. Evol. Microbiol.">
        <title>The Global Catalogue of Microorganisms (GCM) 10K type strain sequencing project: providing services to taxonomists for standard genome sequencing and annotation.</title>
        <authorList>
            <consortium name="The Broad Institute Genomics Platform"/>
            <consortium name="The Broad Institute Genome Sequencing Center for Infectious Disease"/>
            <person name="Wu L."/>
            <person name="Ma J."/>
        </authorList>
    </citation>
    <scope>NUCLEOTIDE SEQUENCE [LARGE SCALE GENOMIC DNA]</scope>
    <source>
        <strain evidence="1 2">JCM 6833</strain>
    </source>
</reference>
<organism evidence="1 2">
    <name type="scientific">Actinomadura fulvescens</name>
    <dbReference type="NCBI Taxonomy" id="46160"/>
    <lineage>
        <taxon>Bacteria</taxon>
        <taxon>Bacillati</taxon>
        <taxon>Actinomycetota</taxon>
        <taxon>Actinomycetes</taxon>
        <taxon>Streptosporangiales</taxon>
        <taxon>Thermomonosporaceae</taxon>
        <taxon>Actinomadura</taxon>
    </lineage>
</organism>
<dbReference type="Proteomes" id="UP001501509">
    <property type="component" value="Unassembled WGS sequence"/>
</dbReference>